<keyword evidence="6" id="KW-1185">Reference proteome</keyword>
<dbReference type="OrthoDB" id="10029160at2759"/>
<feature type="domain" description="Globin" evidence="3">
    <location>
        <begin position="46"/>
        <end position="160"/>
    </location>
</feature>
<evidence type="ECO:0000313" key="4">
    <source>
        <dbReference type="EMBL" id="CAF1135288.1"/>
    </source>
</evidence>
<evidence type="ECO:0000256" key="2">
    <source>
        <dbReference type="SAM" id="MobiDB-lite"/>
    </source>
</evidence>
<accession>A0A814RP69</accession>
<dbReference type="InterPro" id="IPR000971">
    <property type="entry name" value="Globin"/>
</dbReference>
<dbReference type="Pfam" id="PF00042">
    <property type="entry name" value="Globin"/>
    <property type="match status" value="1"/>
</dbReference>
<dbReference type="Proteomes" id="UP000663877">
    <property type="component" value="Unassembled WGS sequence"/>
</dbReference>
<dbReference type="GO" id="GO:0005344">
    <property type="term" value="F:oxygen carrier activity"/>
    <property type="evidence" value="ECO:0007669"/>
    <property type="project" value="UniProtKB-KW"/>
</dbReference>
<dbReference type="Gene3D" id="1.10.490.10">
    <property type="entry name" value="Globins"/>
    <property type="match status" value="1"/>
</dbReference>
<evidence type="ECO:0000256" key="1">
    <source>
        <dbReference type="RuleBase" id="RU000356"/>
    </source>
</evidence>
<evidence type="ECO:0000313" key="7">
    <source>
        <dbReference type="Proteomes" id="UP000663877"/>
    </source>
</evidence>
<dbReference type="GO" id="GO:0019825">
    <property type="term" value="F:oxygen binding"/>
    <property type="evidence" value="ECO:0007669"/>
    <property type="project" value="InterPro"/>
</dbReference>
<dbReference type="SUPFAM" id="SSF46458">
    <property type="entry name" value="Globin-like"/>
    <property type="match status" value="1"/>
</dbReference>
<dbReference type="EMBL" id="CAJNOI010000152">
    <property type="protein sequence ID" value="CAF1135288.1"/>
    <property type="molecule type" value="Genomic_DNA"/>
</dbReference>
<gene>
    <name evidence="4" type="ORF">BJG266_LOCUS23235</name>
    <name evidence="5" type="ORF">QVE165_LOCUS41040</name>
</gene>
<keyword evidence="1" id="KW-0813">Transport</keyword>
<evidence type="ECO:0000259" key="3">
    <source>
        <dbReference type="Pfam" id="PF00042"/>
    </source>
</evidence>
<evidence type="ECO:0000313" key="6">
    <source>
        <dbReference type="Proteomes" id="UP000663832"/>
    </source>
</evidence>
<comment type="similarity">
    <text evidence="1">Belongs to the globin family.</text>
</comment>
<keyword evidence="1" id="KW-0408">Iron</keyword>
<dbReference type="InterPro" id="IPR012292">
    <property type="entry name" value="Globin/Proto"/>
</dbReference>
<dbReference type="InterPro" id="IPR009050">
    <property type="entry name" value="Globin-like_sf"/>
</dbReference>
<dbReference type="AlphaFoldDB" id="A0A814RP69"/>
<dbReference type="EMBL" id="CAJNOM010000483">
    <property type="protein sequence ID" value="CAF1462559.1"/>
    <property type="molecule type" value="Genomic_DNA"/>
</dbReference>
<keyword evidence="1" id="KW-0479">Metal-binding</keyword>
<dbReference type="Proteomes" id="UP000663832">
    <property type="component" value="Unassembled WGS sequence"/>
</dbReference>
<protein>
    <recommendedName>
        <fullName evidence="3">Globin domain-containing protein</fullName>
    </recommendedName>
</protein>
<evidence type="ECO:0000313" key="5">
    <source>
        <dbReference type="EMBL" id="CAF1462559.1"/>
    </source>
</evidence>
<keyword evidence="1" id="KW-0349">Heme</keyword>
<proteinExistence type="inferred from homology"/>
<comment type="caution">
    <text evidence="4">The sequence shown here is derived from an EMBL/GenBank/DDBJ whole genome shotgun (WGS) entry which is preliminary data.</text>
</comment>
<feature type="region of interest" description="Disordered" evidence="2">
    <location>
        <begin position="1"/>
        <end position="30"/>
    </location>
</feature>
<keyword evidence="1" id="KW-0561">Oxygen transport</keyword>
<sequence length="173" mass="18559">MGCSESKVLDSVESTATGGSSSGSSLKEKLTENLLNTDTVKTMSKNAFASVLNKYPESKKIFKVPETTPTDTPLADTKEVQAASDKLLSHYMDIVKTSDSNLESTVQKKATDLSKLGVKAEYIKTYGDNLATNTTKDTTTKLSSTEEKIWKSVISEITSKLTAAMAKLPSSSS</sequence>
<reference evidence="4" key="1">
    <citation type="submission" date="2021-02" db="EMBL/GenBank/DDBJ databases">
        <authorList>
            <person name="Nowell W R."/>
        </authorList>
    </citation>
    <scope>NUCLEOTIDE SEQUENCE</scope>
</reference>
<name>A0A814RP69_9BILA</name>
<dbReference type="GO" id="GO:0020037">
    <property type="term" value="F:heme binding"/>
    <property type="evidence" value="ECO:0007669"/>
    <property type="project" value="InterPro"/>
</dbReference>
<organism evidence="4 7">
    <name type="scientific">Adineta steineri</name>
    <dbReference type="NCBI Taxonomy" id="433720"/>
    <lineage>
        <taxon>Eukaryota</taxon>
        <taxon>Metazoa</taxon>
        <taxon>Spiralia</taxon>
        <taxon>Gnathifera</taxon>
        <taxon>Rotifera</taxon>
        <taxon>Eurotatoria</taxon>
        <taxon>Bdelloidea</taxon>
        <taxon>Adinetida</taxon>
        <taxon>Adinetidae</taxon>
        <taxon>Adineta</taxon>
    </lineage>
</organism>